<feature type="compositionally biased region" description="Basic and acidic residues" evidence="5">
    <location>
        <begin position="1"/>
        <end position="10"/>
    </location>
</feature>
<sequence length="220" mass="25231">MPRVASERSPKKATPPPSPYKLRVRPPPSPEQQVKALNAEVQRLQRNLQTVTARLQTKDTQIVNMKQLLERYGEEITLRRQLQPVLKKARQVAQRYQDIQAFNKWEENHERSYFECQCGRLFVNPAHFDCGHNLCGHCISMHLQRSPAETKNQCPHPGCGKAVVFGPYPARELAEMTENWATRAGVTLPVSVPWHWAKVSPIAFLRFDREMDAGGQIRRG</sequence>
<organism evidence="6 7">
    <name type="scientific">Marasmius crinis-equi</name>
    <dbReference type="NCBI Taxonomy" id="585013"/>
    <lineage>
        <taxon>Eukaryota</taxon>
        <taxon>Fungi</taxon>
        <taxon>Dikarya</taxon>
        <taxon>Basidiomycota</taxon>
        <taxon>Agaricomycotina</taxon>
        <taxon>Agaricomycetes</taxon>
        <taxon>Agaricomycetidae</taxon>
        <taxon>Agaricales</taxon>
        <taxon>Marasmiineae</taxon>
        <taxon>Marasmiaceae</taxon>
        <taxon>Marasmius</taxon>
    </lineage>
</organism>
<keyword evidence="7" id="KW-1185">Reference proteome</keyword>
<keyword evidence="2" id="KW-0863">Zinc-finger</keyword>
<gene>
    <name evidence="6" type="ORF">V5O48_018360</name>
</gene>
<evidence type="ECO:0000256" key="4">
    <source>
        <dbReference type="SAM" id="Coils"/>
    </source>
</evidence>
<keyword evidence="4" id="KW-0175">Coiled coil</keyword>
<feature type="region of interest" description="Disordered" evidence="5">
    <location>
        <begin position="1"/>
        <end position="31"/>
    </location>
</feature>
<feature type="compositionally biased region" description="Pro residues" evidence="5">
    <location>
        <begin position="13"/>
        <end position="30"/>
    </location>
</feature>
<evidence type="ECO:0000256" key="2">
    <source>
        <dbReference type="ARBA" id="ARBA00022771"/>
    </source>
</evidence>
<keyword evidence="1" id="KW-0479">Metal-binding</keyword>
<dbReference type="Gene3D" id="3.30.40.10">
    <property type="entry name" value="Zinc/RING finger domain, C3HC4 (zinc finger)"/>
    <property type="match status" value="1"/>
</dbReference>
<accession>A0ABR3ELE1</accession>
<dbReference type="SUPFAM" id="SSF57850">
    <property type="entry name" value="RING/U-box"/>
    <property type="match status" value="1"/>
</dbReference>
<dbReference type="InterPro" id="IPR017907">
    <property type="entry name" value="Znf_RING_CS"/>
</dbReference>
<evidence type="ECO:0000313" key="7">
    <source>
        <dbReference type="Proteomes" id="UP001465976"/>
    </source>
</evidence>
<dbReference type="EMBL" id="JBAHYK010003266">
    <property type="protein sequence ID" value="KAL0563706.1"/>
    <property type="molecule type" value="Genomic_DNA"/>
</dbReference>
<keyword evidence="3" id="KW-0862">Zinc</keyword>
<evidence type="ECO:0000256" key="5">
    <source>
        <dbReference type="SAM" id="MobiDB-lite"/>
    </source>
</evidence>
<dbReference type="InterPro" id="IPR013083">
    <property type="entry name" value="Znf_RING/FYVE/PHD"/>
</dbReference>
<name>A0ABR3ELE1_9AGAR</name>
<protein>
    <recommendedName>
        <fullName evidence="8">RING-type domain-containing protein</fullName>
    </recommendedName>
</protein>
<feature type="coiled-coil region" evidence="4">
    <location>
        <begin position="34"/>
        <end position="61"/>
    </location>
</feature>
<dbReference type="PROSITE" id="PS00518">
    <property type="entry name" value="ZF_RING_1"/>
    <property type="match status" value="1"/>
</dbReference>
<evidence type="ECO:0008006" key="8">
    <source>
        <dbReference type="Google" id="ProtNLM"/>
    </source>
</evidence>
<proteinExistence type="predicted"/>
<reference evidence="6 7" key="1">
    <citation type="submission" date="2024-02" db="EMBL/GenBank/DDBJ databases">
        <title>A draft genome for the cacao thread blight pathogen Marasmius crinis-equi.</title>
        <authorList>
            <person name="Cohen S.P."/>
            <person name="Baruah I.K."/>
            <person name="Amoako-Attah I."/>
            <person name="Bukari Y."/>
            <person name="Meinhardt L.W."/>
            <person name="Bailey B.A."/>
        </authorList>
    </citation>
    <scope>NUCLEOTIDE SEQUENCE [LARGE SCALE GENOMIC DNA]</scope>
    <source>
        <strain evidence="6 7">GH-76</strain>
    </source>
</reference>
<dbReference type="Proteomes" id="UP001465976">
    <property type="component" value="Unassembled WGS sequence"/>
</dbReference>
<comment type="caution">
    <text evidence="6">The sequence shown here is derived from an EMBL/GenBank/DDBJ whole genome shotgun (WGS) entry which is preliminary data.</text>
</comment>
<evidence type="ECO:0000256" key="3">
    <source>
        <dbReference type="ARBA" id="ARBA00022833"/>
    </source>
</evidence>
<evidence type="ECO:0000313" key="6">
    <source>
        <dbReference type="EMBL" id="KAL0563706.1"/>
    </source>
</evidence>
<evidence type="ECO:0000256" key="1">
    <source>
        <dbReference type="ARBA" id="ARBA00022723"/>
    </source>
</evidence>